<feature type="transmembrane region" description="Helical" evidence="1">
    <location>
        <begin position="6"/>
        <end position="28"/>
    </location>
</feature>
<keyword evidence="1" id="KW-0472">Membrane</keyword>
<dbReference type="RefSeq" id="WP_134122519.1">
    <property type="nucleotide sequence ID" value="NZ_SODF01000002.1"/>
</dbReference>
<dbReference type="AlphaFoldDB" id="A0A4R7ZP56"/>
<comment type="caution">
    <text evidence="2">The sequence shown here is derived from an EMBL/GenBank/DDBJ whole genome shotgun (WGS) entry which is preliminary data.</text>
</comment>
<evidence type="ECO:0000313" key="2">
    <source>
        <dbReference type="EMBL" id="TDW19687.1"/>
    </source>
</evidence>
<keyword evidence="1" id="KW-1133">Transmembrane helix</keyword>
<keyword evidence="3" id="KW-1185">Reference proteome</keyword>
<sequence length="114" mass="12302">MPDDQELANLVLMWMLVLLPFTLAAMLIGRSRGNRPVLMLARVVSVVTIVLAIGYDVAAAVCLILAEPPPGHQPWNDPALATKYPYFYLPIGIGAFLAGLGLLVGVVRARHRLG</sequence>
<organism evidence="2 3">
    <name type="scientific">Kribbella kalugense</name>
    <dbReference type="NCBI Taxonomy" id="2512221"/>
    <lineage>
        <taxon>Bacteria</taxon>
        <taxon>Bacillati</taxon>
        <taxon>Actinomycetota</taxon>
        <taxon>Actinomycetes</taxon>
        <taxon>Propionibacteriales</taxon>
        <taxon>Kribbellaceae</taxon>
        <taxon>Kribbella</taxon>
    </lineage>
</organism>
<name>A0A4R7ZP56_9ACTN</name>
<reference evidence="2 3" key="1">
    <citation type="submission" date="2019-03" db="EMBL/GenBank/DDBJ databases">
        <title>Genomic Encyclopedia of Type Strains, Phase III (KMG-III): the genomes of soil and plant-associated and newly described type strains.</title>
        <authorList>
            <person name="Whitman W."/>
        </authorList>
    </citation>
    <scope>NUCLEOTIDE SEQUENCE [LARGE SCALE GENOMIC DNA]</scope>
    <source>
        <strain evidence="2 3">VKM Ac-2570</strain>
    </source>
</reference>
<feature type="transmembrane region" description="Helical" evidence="1">
    <location>
        <begin position="86"/>
        <end position="107"/>
    </location>
</feature>
<evidence type="ECO:0000313" key="3">
    <source>
        <dbReference type="Proteomes" id="UP000295447"/>
    </source>
</evidence>
<proteinExistence type="predicted"/>
<dbReference type="EMBL" id="SODF01000002">
    <property type="protein sequence ID" value="TDW19687.1"/>
    <property type="molecule type" value="Genomic_DNA"/>
</dbReference>
<feature type="transmembrane region" description="Helical" evidence="1">
    <location>
        <begin position="40"/>
        <end position="66"/>
    </location>
</feature>
<accession>A0A4R7ZP56</accession>
<keyword evidence="1" id="KW-0812">Transmembrane</keyword>
<evidence type="ECO:0000256" key="1">
    <source>
        <dbReference type="SAM" id="Phobius"/>
    </source>
</evidence>
<protein>
    <submittedName>
        <fullName evidence="2">Uncharacterized protein</fullName>
    </submittedName>
</protein>
<gene>
    <name evidence="2" type="ORF">EV650_6297</name>
</gene>
<dbReference type="OrthoDB" id="3829945at2"/>
<dbReference type="Proteomes" id="UP000295447">
    <property type="component" value="Unassembled WGS sequence"/>
</dbReference>